<gene>
    <name evidence="12" type="ORF">ACFQ5P_11245</name>
</gene>
<dbReference type="InterPro" id="IPR018212">
    <property type="entry name" value="Na/solute_symporter_CS"/>
</dbReference>
<keyword evidence="7 11" id="KW-1133">Transmembrane helix</keyword>
<feature type="transmembrane region" description="Helical" evidence="11">
    <location>
        <begin position="455"/>
        <end position="472"/>
    </location>
</feature>
<sequence>MSQFTLNLLFIGASFALYIGIAIYCRAKSTAEFYAANRGVSPVMNGMATAADWMSAASFISMAGLIAFTGYDNSTYLMGWTGGYVLLALLLAPYLRKFGKFTVPEFIGDRFYSPTARIIGVICLLIVSITYVIGQMTGVGVTFSRYLEVSNSTGLWIGAALVFCYAVLGGMKGITYTQVAQYVVLIIAYTIPAIFISLQLTGNFLPQLGLFGTHEASGMAFLSKLDLLVTDLGFREYTAHHNSTLDMVLFTMALMIGTAGLPHVIIRFFTVPKVSDARKSAGWALVFIALLYTVAPAVGSMARFNLTATMWPGALTGDTYSQPAVSLDAIETAPELEWMRNWQVTGLLNWEDKNGDGLIQYYNDAATEGPAVEMAAAQGLAGNELTTVNNDIMVLANPEIANLPGWVIAIVAAGGLAAALSTAAGLLLAISGAVSHDLIKGTLMPNISERGELNAARISMALSILVATILGLNPPGFAAQTVALAFGLAASSIFPVLMMGIFSKRVGKEGAIAGMIAGMLSTILYIFVYKGWFFIGGTNMLPDTPDAWLFGISPASFGTVGAVINFAVAFGVSAVSQRPPAHVQELVESIRVPRGAGDAVAH</sequence>
<keyword evidence="9" id="KW-0739">Sodium transport</keyword>
<feature type="transmembrane region" description="Helical" evidence="11">
    <location>
        <begin position="182"/>
        <end position="200"/>
    </location>
</feature>
<dbReference type="InterPro" id="IPR019899">
    <property type="entry name" value="Na/solute_symporter_VC_2705"/>
</dbReference>
<feature type="transmembrane region" description="Helical" evidence="11">
    <location>
        <begin position="46"/>
        <end position="71"/>
    </location>
</feature>
<feature type="transmembrane region" description="Helical" evidence="11">
    <location>
        <begin position="281"/>
        <end position="302"/>
    </location>
</feature>
<evidence type="ECO:0000256" key="9">
    <source>
        <dbReference type="ARBA" id="ARBA00023201"/>
    </source>
</evidence>
<dbReference type="NCBIfam" id="TIGR03648">
    <property type="entry name" value="Na_symport_lg"/>
    <property type="match status" value="1"/>
</dbReference>
<keyword evidence="5 11" id="KW-0812">Transmembrane</keyword>
<keyword evidence="9" id="KW-0406">Ion transport</keyword>
<dbReference type="InterPro" id="IPR001734">
    <property type="entry name" value="Na/solute_symporter"/>
</dbReference>
<evidence type="ECO:0000256" key="8">
    <source>
        <dbReference type="ARBA" id="ARBA00023136"/>
    </source>
</evidence>
<dbReference type="InterPro" id="IPR050277">
    <property type="entry name" value="Sodium:Solute_Symporter"/>
</dbReference>
<evidence type="ECO:0000256" key="6">
    <source>
        <dbReference type="ARBA" id="ARBA00022847"/>
    </source>
</evidence>
<evidence type="ECO:0000256" key="10">
    <source>
        <dbReference type="RuleBase" id="RU362091"/>
    </source>
</evidence>
<evidence type="ECO:0000313" key="13">
    <source>
        <dbReference type="Proteomes" id="UP001597302"/>
    </source>
</evidence>
<comment type="subcellular location">
    <subcellularLocation>
        <location evidence="1">Membrane</location>
        <topology evidence="1">Multi-pass membrane protein</topology>
    </subcellularLocation>
</comment>
<evidence type="ECO:0000256" key="5">
    <source>
        <dbReference type="ARBA" id="ARBA00022692"/>
    </source>
</evidence>
<feature type="transmembrane region" description="Helical" evidence="11">
    <location>
        <begin position="247"/>
        <end position="269"/>
    </location>
</feature>
<dbReference type="PROSITE" id="PS00457">
    <property type="entry name" value="NA_SOLUT_SYMP_2"/>
    <property type="match status" value="1"/>
</dbReference>
<keyword evidence="6" id="KW-0769">Symport</keyword>
<evidence type="ECO:0000313" key="12">
    <source>
        <dbReference type="EMBL" id="MFD1481869.1"/>
    </source>
</evidence>
<evidence type="ECO:0000256" key="11">
    <source>
        <dbReference type="SAM" id="Phobius"/>
    </source>
</evidence>
<feature type="transmembrane region" description="Helical" evidence="11">
    <location>
        <begin position="77"/>
        <end position="95"/>
    </location>
</feature>
<dbReference type="Gene3D" id="1.20.1730.10">
    <property type="entry name" value="Sodium/glucose cotransporter"/>
    <property type="match status" value="1"/>
</dbReference>
<evidence type="ECO:0000256" key="4">
    <source>
        <dbReference type="ARBA" id="ARBA00022475"/>
    </source>
</evidence>
<dbReference type="Proteomes" id="UP001597302">
    <property type="component" value="Unassembled WGS sequence"/>
</dbReference>
<keyword evidence="9" id="KW-0915">Sodium</keyword>
<dbReference type="PANTHER" id="PTHR48086:SF5">
    <property type="entry name" value="NA(+):SOLUTE SYMPORTER (SSF FAMILY)"/>
    <property type="match status" value="1"/>
</dbReference>
<dbReference type="PROSITE" id="PS50283">
    <property type="entry name" value="NA_SOLUT_SYMP_3"/>
    <property type="match status" value="1"/>
</dbReference>
<feature type="transmembrane region" description="Helical" evidence="11">
    <location>
        <begin position="548"/>
        <end position="572"/>
    </location>
</feature>
<feature type="transmembrane region" description="Helical" evidence="11">
    <location>
        <begin position="116"/>
        <end position="133"/>
    </location>
</feature>
<feature type="transmembrane region" description="Helical" evidence="11">
    <location>
        <begin position="6"/>
        <end position="25"/>
    </location>
</feature>
<proteinExistence type="inferred from homology"/>
<dbReference type="InterPro" id="IPR038377">
    <property type="entry name" value="Na/Glc_symporter_sf"/>
</dbReference>
<comment type="caution">
    <text evidence="12">The sequence shown here is derived from an EMBL/GenBank/DDBJ whole genome shotgun (WGS) entry which is preliminary data.</text>
</comment>
<evidence type="ECO:0000256" key="2">
    <source>
        <dbReference type="ARBA" id="ARBA00006434"/>
    </source>
</evidence>
<feature type="transmembrane region" description="Helical" evidence="11">
    <location>
        <begin position="510"/>
        <end position="528"/>
    </location>
</feature>
<accession>A0ABW4DVT0</accession>
<keyword evidence="13" id="KW-1185">Reference proteome</keyword>
<feature type="transmembrane region" description="Helical" evidence="11">
    <location>
        <begin position="153"/>
        <end position="170"/>
    </location>
</feature>
<comment type="similarity">
    <text evidence="2 10">Belongs to the sodium:solute symporter (SSF) (TC 2.A.21) family.</text>
</comment>
<dbReference type="RefSeq" id="WP_131573285.1">
    <property type="nucleotide sequence ID" value="NZ_CBCSAJ010000003.1"/>
</dbReference>
<keyword evidence="8 11" id="KW-0472">Membrane</keyword>
<evidence type="ECO:0000256" key="1">
    <source>
        <dbReference type="ARBA" id="ARBA00004141"/>
    </source>
</evidence>
<protein>
    <submittedName>
        <fullName evidence="12">Sodium:solute symporter family protein</fullName>
    </submittedName>
</protein>
<keyword evidence="3" id="KW-0813">Transport</keyword>
<dbReference type="EMBL" id="JBHTOQ010000022">
    <property type="protein sequence ID" value="MFD1481869.1"/>
    <property type="molecule type" value="Genomic_DNA"/>
</dbReference>
<evidence type="ECO:0000256" key="3">
    <source>
        <dbReference type="ARBA" id="ARBA00022448"/>
    </source>
</evidence>
<name>A0ABW4DVT0_9RHOB</name>
<reference evidence="13" key="1">
    <citation type="journal article" date="2019" name="Int. J. Syst. Evol. Microbiol.">
        <title>The Global Catalogue of Microorganisms (GCM) 10K type strain sequencing project: providing services to taxonomists for standard genome sequencing and annotation.</title>
        <authorList>
            <consortium name="The Broad Institute Genomics Platform"/>
            <consortium name="The Broad Institute Genome Sequencing Center for Infectious Disease"/>
            <person name="Wu L."/>
            <person name="Ma J."/>
        </authorList>
    </citation>
    <scope>NUCLEOTIDE SEQUENCE [LARGE SCALE GENOMIC DNA]</scope>
    <source>
        <strain evidence="13">CCM 8875</strain>
    </source>
</reference>
<dbReference type="PANTHER" id="PTHR48086">
    <property type="entry name" value="SODIUM/PROLINE SYMPORTER-RELATED"/>
    <property type="match status" value="1"/>
</dbReference>
<dbReference type="CDD" id="cd11480">
    <property type="entry name" value="SLC5sbd_u4"/>
    <property type="match status" value="1"/>
</dbReference>
<feature type="transmembrane region" description="Helical" evidence="11">
    <location>
        <begin position="406"/>
        <end position="434"/>
    </location>
</feature>
<feature type="transmembrane region" description="Helical" evidence="11">
    <location>
        <begin position="478"/>
        <end position="498"/>
    </location>
</feature>
<organism evidence="12 13">
    <name type="scientific">Paracoccus nototheniae</name>
    <dbReference type="NCBI Taxonomy" id="2489002"/>
    <lineage>
        <taxon>Bacteria</taxon>
        <taxon>Pseudomonadati</taxon>
        <taxon>Pseudomonadota</taxon>
        <taxon>Alphaproteobacteria</taxon>
        <taxon>Rhodobacterales</taxon>
        <taxon>Paracoccaceae</taxon>
        <taxon>Paracoccus</taxon>
    </lineage>
</organism>
<dbReference type="Pfam" id="PF00474">
    <property type="entry name" value="SSF"/>
    <property type="match status" value="2"/>
</dbReference>
<keyword evidence="4" id="KW-1003">Cell membrane</keyword>
<evidence type="ECO:0000256" key="7">
    <source>
        <dbReference type="ARBA" id="ARBA00022989"/>
    </source>
</evidence>